<proteinExistence type="predicted"/>
<protein>
    <submittedName>
        <fullName evidence="2">Uncharacterized protein</fullName>
    </submittedName>
</protein>
<dbReference type="AlphaFoldDB" id="A0A645FW32"/>
<name>A0A645FW32_9ZZZZ</name>
<comment type="caution">
    <text evidence="2">The sequence shown here is derived from an EMBL/GenBank/DDBJ whole genome shotgun (WGS) entry which is preliminary data.</text>
</comment>
<dbReference type="EMBL" id="VSSQ01066142">
    <property type="protein sequence ID" value="MPN18741.1"/>
    <property type="molecule type" value="Genomic_DNA"/>
</dbReference>
<evidence type="ECO:0000313" key="2">
    <source>
        <dbReference type="EMBL" id="MPN18741.1"/>
    </source>
</evidence>
<organism evidence="2">
    <name type="scientific">bioreactor metagenome</name>
    <dbReference type="NCBI Taxonomy" id="1076179"/>
    <lineage>
        <taxon>unclassified sequences</taxon>
        <taxon>metagenomes</taxon>
        <taxon>ecological metagenomes</taxon>
    </lineage>
</organism>
<sequence>MVPQGHRHKGQDARRSGQGQMGPGMGRNIQREELGRRCQGLVRIQAEVLGDPHAGLDMPLRREARRGDLR</sequence>
<evidence type="ECO:0000256" key="1">
    <source>
        <dbReference type="SAM" id="MobiDB-lite"/>
    </source>
</evidence>
<reference evidence="2" key="1">
    <citation type="submission" date="2019-08" db="EMBL/GenBank/DDBJ databases">
        <authorList>
            <person name="Kucharzyk K."/>
            <person name="Murdoch R.W."/>
            <person name="Higgins S."/>
            <person name="Loffler F."/>
        </authorList>
    </citation>
    <scope>NUCLEOTIDE SEQUENCE</scope>
</reference>
<accession>A0A645FW32</accession>
<gene>
    <name evidence="2" type="ORF">SDC9_166104</name>
</gene>
<feature type="region of interest" description="Disordered" evidence="1">
    <location>
        <begin position="1"/>
        <end position="34"/>
    </location>
</feature>